<dbReference type="InterPro" id="IPR010982">
    <property type="entry name" value="Lambda_DNA-bd_dom_sf"/>
</dbReference>
<dbReference type="PROSITE" id="PS50943">
    <property type="entry name" value="HTH_CROC1"/>
    <property type="match status" value="1"/>
</dbReference>
<reference evidence="4 5" key="1">
    <citation type="submission" date="2020-08" db="EMBL/GenBank/DDBJ databases">
        <title>Genome public.</title>
        <authorList>
            <person name="Liu C."/>
            <person name="Sun Q."/>
        </authorList>
    </citation>
    <scope>NUCLEOTIDE SEQUENCE [LARGE SCALE GENOMIC DNA]</scope>
    <source>
        <strain evidence="4 5">NSJ-9</strain>
    </source>
</reference>
<sequence length="155" mass="17754">MDTVILGEFISKRRTELHMTQAELAEKIHVTNKAVSKWENGRGLPDIDNMQELAVALELNLQELLECHVYQKEEEKGGTEKVLQEALAYAQMRIGKARRKCLFILILAWGLMFALIYVMCTYMNLNQHLELRALLIGFLVLEVGLIGNVLRVLQE</sequence>
<dbReference type="PANTHER" id="PTHR46558:SF11">
    <property type="entry name" value="HTH-TYPE TRANSCRIPTIONAL REGULATOR XRE"/>
    <property type="match status" value="1"/>
</dbReference>
<organism evidence="4 5">
    <name type="scientific">Roseburia lenta</name>
    <dbReference type="NCBI Taxonomy" id="2763061"/>
    <lineage>
        <taxon>Bacteria</taxon>
        <taxon>Bacillati</taxon>
        <taxon>Bacillota</taxon>
        <taxon>Clostridia</taxon>
        <taxon>Lachnospirales</taxon>
        <taxon>Lachnospiraceae</taxon>
        <taxon>Roseburia</taxon>
    </lineage>
</organism>
<gene>
    <name evidence="4" type="ORF">H8R94_07690</name>
</gene>
<keyword evidence="5" id="KW-1185">Reference proteome</keyword>
<dbReference type="Proteomes" id="UP000643810">
    <property type="component" value="Unassembled WGS sequence"/>
</dbReference>
<dbReference type="SMART" id="SM00530">
    <property type="entry name" value="HTH_XRE"/>
    <property type="match status" value="1"/>
</dbReference>
<feature type="domain" description="HTH cro/C1-type" evidence="3">
    <location>
        <begin position="10"/>
        <end position="64"/>
    </location>
</feature>
<keyword evidence="2" id="KW-0472">Membrane</keyword>
<dbReference type="EMBL" id="JACOPG010000003">
    <property type="protein sequence ID" value="MBC5686478.1"/>
    <property type="molecule type" value="Genomic_DNA"/>
</dbReference>
<keyword evidence="2" id="KW-1133">Transmembrane helix</keyword>
<dbReference type="CDD" id="cd00093">
    <property type="entry name" value="HTH_XRE"/>
    <property type="match status" value="1"/>
</dbReference>
<evidence type="ECO:0000256" key="1">
    <source>
        <dbReference type="ARBA" id="ARBA00023125"/>
    </source>
</evidence>
<protein>
    <submittedName>
        <fullName evidence="4">Helix-turn-helix transcriptional regulator</fullName>
    </submittedName>
</protein>
<name>A0ABR7GH46_9FIRM</name>
<dbReference type="Pfam" id="PF01381">
    <property type="entry name" value="HTH_3"/>
    <property type="match status" value="1"/>
</dbReference>
<feature type="transmembrane region" description="Helical" evidence="2">
    <location>
        <begin position="101"/>
        <end position="125"/>
    </location>
</feature>
<feature type="transmembrane region" description="Helical" evidence="2">
    <location>
        <begin position="131"/>
        <end position="153"/>
    </location>
</feature>
<keyword evidence="1" id="KW-0238">DNA-binding</keyword>
<evidence type="ECO:0000313" key="5">
    <source>
        <dbReference type="Proteomes" id="UP000643810"/>
    </source>
</evidence>
<evidence type="ECO:0000259" key="3">
    <source>
        <dbReference type="PROSITE" id="PS50943"/>
    </source>
</evidence>
<dbReference type="Gene3D" id="1.10.260.40">
    <property type="entry name" value="lambda repressor-like DNA-binding domains"/>
    <property type="match status" value="1"/>
</dbReference>
<evidence type="ECO:0000313" key="4">
    <source>
        <dbReference type="EMBL" id="MBC5686478.1"/>
    </source>
</evidence>
<evidence type="ECO:0000256" key="2">
    <source>
        <dbReference type="SAM" id="Phobius"/>
    </source>
</evidence>
<dbReference type="InterPro" id="IPR001387">
    <property type="entry name" value="Cro/C1-type_HTH"/>
</dbReference>
<comment type="caution">
    <text evidence="4">The sequence shown here is derived from an EMBL/GenBank/DDBJ whole genome shotgun (WGS) entry which is preliminary data.</text>
</comment>
<keyword evidence="2" id="KW-0812">Transmembrane</keyword>
<proteinExistence type="predicted"/>
<accession>A0ABR7GH46</accession>
<dbReference type="PANTHER" id="PTHR46558">
    <property type="entry name" value="TRACRIPTIONAL REGULATORY PROTEIN-RELATED-RELATED"/>
    <property type="match status" value="1"/>
</dbReference>
<dbReference type="SUPFAM" id="SSF47413">
    <property type="entry name" value="lambda repressor-like DNA-binding domains"/>
    <property type="match status" value="1"/>
</dbReference>
<dbReference type="RefSeq" id="WP_186854311.1">
    <property type="nucleotide sequence ID" value="NZ_JACOPG010000003.1"/>
</dbReference>